<dbReference type="Pfam" id="PF04632">
    <property type="entry name" value="FUSC"/>
    <property type="match status" value="1"/>
</dbReference>
<dbReference type="AlphaFoldDB" id="A0A2W4Z451"/>
<dbReference type="PANTHER" id="PTHR30509:SF9">
    <property type="entry name" value="MULTIDRUG RESISTANCE PROTEIN MDTO"/>
    <property type="match status" value="1"/>
</dbReference>
<organism evidence="8 9">
    <name type="scientific">Sphingomonas taxi</name>
    <dbReference type="NCBI Taxonomy" id="1549858"/>
    <lineage>
        <taxon>Bacteria</taxon>
        <taxon>Pseudomonadati</taxon>
        <taxon>Pseudomonadota</taxon>
        <taxon>Alphaproteobacteria</taxon>
        <taxon>Sphingomonadales</taxon>
        <taxon>Sphingomonadaceae</taxon>
        <taxon>Sphingomonas</taxon>
    </lineage>
</organism>
<evidence type="ECO:0000313" key="8">
    <source>
        <dbReference type="EMBL" id="PZO76466.1"/>
    </source>
</evidence>
<feature type="transmembrane region" description="Helical" evidence="7">
    <location>
        <begin position="502"/>
        <end position="522"/>
    </location>
</feature>
<keyword evidence="5 7" id="KW-1133">Transmembrane helix</keyword>
<feature type="transmembrane region" description="Helical" evidence="7">
    <location>
        <begin position="446"/>
        <end position="464"/>
    </location>
</feature>
<feature type="transmembrane region" description="Helical" evidence="7">
    <location>
        <begin position="86"/>
        <end position="103"/>
    </location>
</feature>
<evidence type="ECO:0000256" key="5">
    <source>
        <dbReference type="ARBA" id="ARBA00022989"/>
    </source>
</evidence>
<evidence type="ECO:0000256" key="3">
    <source>
        <dbReference type="ARBA" id="ARBA00022475"/>
    </source>
</evidence>
<feature type="transmembrane region" description="Helical" evidence="7">
    <location>
        <begin position="12"/>
        <end position="31"/>
    </location>
</feature>
<evidence type="ECO:0000256" key="4">
    <source>
        <dbReference type="ARBA" id="ARBA00022692"/>
    </source>
</evidence>
<dbReference type="GO" id="GO:0022857">
    <property type="term" value="F:transmembrane transporter activity"/>
    <property type="evidence" value="ECO:0007669"/>
    <property type="project" value="InterPro"/>
</dbReference>
<feature type="transmembrane region" description="Helical" evidence="7">
    <location>
        <begin position="62"/>
        <end position="80"/>
    </location>
</feature>
<evidence type="ECO:0000256" key="7">
    <source>
        <dbReference type="SAM" id="Phobius"/>
    </source>
</evidence>
<name>A0A2W4Z451_9SPHN</name>
<feature type="transmembrane region" description="Helical" evidence="7">
    <location>
        <begin position="421"/>
        <end position="440"/>
    </location>
</feature>
<dbReference type="PANTHER" id="PTHR30509">
    <property type="entry name" value="P-HYDROXYBENZOIC ACID EFFLUX PUMP SUBUNIT-RELATED"/>
    <property type="match status" value="1"/>
</dbReference>
<protein>
    <submittedName>
        <fullName evidence="8">FUSC family protein</fullName>
    </submittedName>
</protein>
<evidence type="ECO:0000256" key="1">
    <source>
        <dbReference type="ARBA" id="ARBA00004651"/>
    </source>
</evidence>
<comment type="caution">
    <text evidence="8">The sequence shown here is derived from an EMBL/GenBank/DDBJ whole genome shotgun (WGS) entry which is preliminary data.</text>
</comment>
<evidence type="ECO:0000313" key="9">
    <source>
        <dbReference type="Proteomes" id="UP000249555"/>
    </source>
</evidence>
<sequence>MILARFGAKEALFSVKCLIAAFLAYYIALRIGLTRPYWAVTTSYIVAQPLAGAVLSKAVFRVAGTVLGAIAAVVLVPNLVNAPELLSLGLALWLGLCLYISLLDRTPRAYVFLLAGYTASIIGFPSVATPGAVFTTAALRVQEITIGILCGSLIHGLVFPQTVTAALLGRIDAILADAERWSRDSLAGESDAQLDRDRRRLALDINELHQLSIHLPFDTARLLPRVRTLRALQAELSMLLPLASAVDDRIVELKRGADAPRPEALALIEDVREWLRDPPSVAERSATADALIARARALEPPVGDTLIWRDALRLSLLARLGELVDAHRNARDLRDQMRSPSRTPVTPAVARLLARTAKRPLHRDRGIALRAAAGTIMTILLGCAFWIGTGWSDGAGAVLIAGVCCALFGNSDNPAPAIKAFFYGTILGLVVSAVYAFAILPRVTDFVTLAAVLAPPMLIGGMFLARPSTLLVTLGALLGGLNTVGLNDRFGGGFDAFLNGGISQLIGTLFAVVTVGLFQTIGADTSARRLIRAGWRELATRSDSPGRPDAAGWIARMLDRIGLLAPRLALQGEDPGKPLLDALTDLRVGVAVGELRQLRLDGTPNEAALITPVLQGIGTHYRALRPNEPAPPEPDLLAGIDTAMTGFATSTPDRHRTSMLALTSLRRNLFPSAPPYLAPAYGVAA</sequence>
<comment type="subcellular location">
    <subcellularLocation>
        <location evidence="1">Cell membrane</location>
        <topology evidence="1">Multi-pass membrane protein</topology>
    </subcellularLocation>
</comment>
<keyword evidence="4 7" id="KW-0812">Transmembrane</keyword>
<evidence type="ECO:0000256" key="2">
    <source>
        <dbReference type="ARBA" id="ARBA00022448"/>
    </source>
</evidence>
<keyword evidence="3" id="KW-1003">Cell membrane</keyword>
<dbReference type="GO" id="GO:0005886">
    <property type="term" value="C:plasma membrane"/>
    <property type="evidence" value="ECO:0007669"/>
    <property type="project" value="UniProtKB-SubCell"/>
</dbReference>
<keyword evidence="2" id="KW-0813">Transport</keyword>
<reference evidence="8 9" key="1">
    <citation type="submission" date="2017-08" db="EMBL/GenBank/DDBJ databases">
        <title>Infants hospitalized years apart are colonized by the same room-sourced microbial strains.</title>
        <authorList>
            <person name="Brooks B."/>
            <person name="Olm M.R."/>
            <person name="Firek B.A."/>
            <person name="Baker R."/>
            <person name="Thomas B.C."/>
            <person name="Morowitz M.J."/>
            <person name="Banfield J.F."/>
        </authorList>
    </citation>
    <scope>NUCLEOTIDE SEQUENCE [LARGE SCALE GENOMIC DNA]</scope>
    <source>
        <strain evidence="8">S2_018_000_R3_119</strain>
    </source>
</reference>
<dbReference type="Proteomes" id="UP000249555">
    <property type="component" value="Unassembled WGS sequence"/>
</dbReference>
<dbReference type="EMBL" id="QFMX01000002">
    <property type="protein sequence ID" value="PZO76466.1"/>
    <property type="molecule type" value="Genomic_DNA"/>
</dbReference>
<feature type="transmembrane region" description="Helical" evidence="7">
    <location>
        <begin position="367"/>
        <end position="388"/>
    </location>
</feature>
<dbReference type="InterPro" id="IPR006726">
    <property type="entry name" value="PHBA_efflux_AaeB/fusaric-R"/>
</dbReference>
<gene>
    <name evidence="8" type="ORF">DI640_02665</name>
</gene>
<feature type="transmembrane region" description="Helical" evidence="7">
    <location>
        <begin position="110"/>
        <end position="134"/>
    </location>
</feature>
<evidence type="ECO:0000256" key="6">
    <source>
        <dbReference type="ARBA" id="ARBA00023136"/>
    </source>
</evidence>
<accession>A0A2W4Z451</accession>
<proteinExistence type="predicted"/>
<keyword evidence="6 7" id="KW-0472">Membrane</keyword>